<gene>
    <name evidence="2" type="ORF">CDL15_Pgr023464</name>
</gene>
<evidence type="ECO:0000256" key="1">
    <source>
        <dbReference type="SAM" id="MobiDB-lite"/>
    </source>
</evidence>
<evidence type="ECO:0000313" key="2">
    <source>
        <dbReference type="EMBL" id="OWM68499.1"/>
    </source>
</evidence>
<evidence type="ECO:0000313" key="3">
    <source>
        <dbReference type="Proteomes" id="UP000197138"/>
    </source>
</evidence>
<name>A0A218W7N6_PUNGR</name>
<organism evidence="2 3">
    <name type="scientific">Punica granatum</name>
    <name type="common">Pomegranate</name>
    <dbReference type="NCBI Taxonomy" id="22663"/>
    <lineage>
        <taxon>Eukaryota</taxon>
        <taxon>Viridiplantae</taxon>
        <taxon>Streptophyta</taxon>
        <taxon>Embryophyta</taxon>
        <taxon>Tracheophyta</taxon>
        <taxon>Spermatophyta</taxon>
        <taxon>Magnoliopsida</taxon>
        <taxon>eudicotyledons</taxon>
        <taxon>Gunneridae</taxon>
        <taxon>Pentapetalae</taxon>
        <taxon>rosids</taxon>
        <taxon>malvids</taxon>
        <taxon>Myrtales</taxon>
        <taxon>Lythraceae</taxon>
        <taxon>Punica</taxon>
    </lineage>
</organism>
<dbReference type="EMBL" id="MTKT01004950">
    <property type="protein sequence ID" value="OWM68499.1"/>
    <property type="molecule type" value="Genomic_DNA"/>
</dbReference>
<feature type="region of interest" description="Disordered" evidence="1">
    <location>
        <begin position="1"/>
        <end position="27"/>
    </location>
</feature>
<sequence>MVMMLSEENKKVRGNGKRKLENGDDADLMMMQMRIKEVVLRPQKKNWELPGREEKQR</sequence>
<protein>
    <submittedName>
        <fullName evidence="2">Uncharacterized protein</fullName>
    </submittedName>
</protein>
<comment type="caution">
    <text evidence="2">The sequence shown here is derived from an EMBL/GenBank/DDBJ whole genome shotgun (WGS) entry which is preliminary data.</text>
</comment>
<proteinExistence type="predicted"/>
<accession>A0A218W7N6</accession>
<dbReference type="AlphaFoldDB" id="A0A218W7N6"/>
<dbReference type="Proteomes" id="UP000197138">
    <property type="component" value="Unassembled WGS sequence"/>
</dbReference>
<reference evidence="3" key="1">
    <citation type="journal article" date="2017" name="Plant J.">
        <title>The pomegranate (Punica granatum L.) genome and the genomics of punicalagin biosynthesis.</title>
        <authorList>
            <person name="Qin G."/>
            <person name="Xu C."/>
            <person name="Ming R."/>
            <person name="Tang H."/>
            <person name="Guyot R."/>
            <person name="Kramer E.M."/>
            <person name="Hu Y."/>
            <person name="Yi X."/>
            <person name="Qi Y."/>
            <person name="Xu X."/>
            <person name="Gao Z."/>
            <person name="Pan H."/>
            <person name="Jian J."/>
            <person name="Tian Y."/>
            <person name="Yue Z."/>
            <person name="Xu Y."/>
        </authorList>
    </citation>
    <scope>NUCLEOTIDE SEQUENCE [LARGE SCALE GENOMIC DNA]</scope>
    <source>
        <strain evidence="3">cv. Dabenzi</strain>
    </source>
</reference>